<dbReference type="NCBIfam" id="TIGR01292">
    <property type="entry name" value="TRX_reduct"/>
    <property type="match status" value="1"/>
</dbReference>
<keyword evidence="4" id="KW-1015">Disulfide bond</keyword>
<sequence>MYDTVIIGSGPAGLTAAIYNVRAALKTVVVAGNIPGGQLTITTMVENWPGFPTGIGGLKLMMDMREQAKNLGVEIKNDLVKKILNSKDLNSKLFEVELNGGEKLITRAVIVAVGAGARWLELPKEKELIGKGVSGCATCDGNFFRNKIVAVVGGGNAACEDAGFLAKICQKVYLIHRRETLRAIAVEAERVLKNPKIEMIWNTEVKEIVGDQKLSGIKIKNNKTGEEKTLLIDGLFVAIGRIPATDFLKGMVEMKEMGYIITGKNPDYITQTSVPGIFAAGDCMDDNYRQAVVAAGSGAKAAIDADRWLKTRN</sequence>
<keyword evidence="2 6" id="KW-0274">FAD</keyword>
<gene>
    <name evidence="9" type="primary">trxB</name>
    <name evidence="9" type="ORF">COS78_04165</name>
</gene>
<evidence type="ECO:0000256" key="1">
    <source>
        <dbReference type="ARBA" id="ARBA00022630"/>
    </source>
</evidence>
<keyword evidence="3 6" id="KW-0560">Oxidoreductase</keyword>
<dbReference type="GO" id="GO:0004791">
    <property type="term" value="F:thioredoxin-disulfide reductase (NADPH) activity"/>
    <property type="evidence" value="ECO:0007669"/>
    <property type="project" value="UniProtKB-UniRule"/>
</dbReference>
<comment type="catalytic activity">
    <reaction evidence="6">
        <text>[thioredoxin]-dithiol + NADP(+) = [thioredoxin]-disulfide + NADPH + H(+)</text>
        <dbReference type="Rhea" id="RHEA:20345"/>
        <dbReference type="Rhea" id="RHEA-COMP:10698"/>
        <dbReference type="Rhea" id="RHEA-COMP:10700"/>
        <dbReference type="ChEBI" id="CHEBI:15378"/>
        <dbReference type="ChEBI" id="CHEBI:29950"/>
        <dbReference type="ChEBI" id="CHEBI:50058"/>
        <dbReference type="ChEBI" id="CHEBI:57783"/>
        <dbReference type="ChEBI" id="CHEBI:58349"/>
        <dbReference type="EC" id="1.8.1.9"/>
    </reaction>
</comment>
<dbReference type="PROSITE" id="PS00573">
    <property type="entry name" value="PYRIDINE_REDOX_2"/>
    <property type="match status" value="1"/>
</dbReference>
<dbReference type="SUPFAM" id="SSF51905">
    <property type="entry name" value="FAD/NAD(P)-binding domain"/>
    <property type="match status" value="1"/>
</dbReference>
<dbReference type="InterPro" id="IPR036188">
    <property type="entry name" value="FAD/NAD-bd_sf"/>
</dbReference>
<dbReference type="Proteomes" id="UP000231407">
    <property type="component" value="Unassembled WGS sequence"/>
</dbReference>
<dbReference type="Gene3D" id="3.50.50.60">
    <property type="entry name" value="FAD/NAD(P)-binding domain"/>
    <property type="match status" value="2"/>
</dbReference>
<accession>A0A2M7AR44</accession>
<reference evidence="10" key="1">
    <citation type="submission" date="2017-09" db="EMBL/GenBank/DDBJ databases">
        <title>Depth-based differentiation of microbial function through sediment-hosted aquifers and enrichment of novel symbionts in the deep terrestrial subsurface.</title>
        <authorList>
            <person name="Probst A.J."/>
            <person name="Ladd B."/>
            <person name="Jarett J.K."/>
            <person name="Geller-Mcgrath D.E."/>
            <person name="Sieber C.M.K."/>
            <person name="Emerson J.B."/>
            <person name="Anantharaman K."/>
            <person name="Thomas B.C."/>
            <person name="Malmstrom R."/>
            <person name="Stieglmeier M."/>
            <person name="Klingl A."/>
            <person name="Woyke T."/>
            <person name="Ryan C.M."/>
            <person name="Banfield J.F."/>
        </authorList>
    </citation>
    <scope>NUCLEOTIDE SEQUENCE [LARGE SCALE GENOMIC DNA]</scope>
</reference>
<organism evidence="9 10">
    <name type="scientific">Candidatus Shapirobacteria bacterium CG06_land_8_20_14_3_00_40_12</name>
    <dbReference type="NCBI Taxonomy" id="1974881"/>
    <lineage>
        <taxon>Bacteria</taxon>
        <taxon>Candidatus Shapironibacteriota</taxon>
    </lineage>
</organism>
<dbReference type="GO" id="GO:0019430">
    <property type="term" value="P:removal of superoxide radicals"/>
    <property type="evidence" value="ECO:0007669"/>
    <property type="project" value="UniProtKB-UniRule"/>
</dbReference>
<evidence type="ECO:0000256" key="2">
    <source>
        <dbReference type="ARBA" id="ARBA00022827"/>
    </source>
</evidence>
<dbReference type="Pfam" id="PF07992">
    <property type="entry name" value="Pyr_redox_2"/>
    <property type="match status" value="1"/>
</dbReference>
<dbReference type="InterPro" id="IPR008255">
    <property type="entry name" value="Pyr_nucl-diS_OxRdtase_2_AS"/>
</dbReference>
<evidence type="ECO:0000256" key="3">
    <source>
        <dbReference type="ARBA" id="ARBA00023002"/>
    </source>
</evidence>
<evidence type="ECO:0000256" key="5">
    <source>
        <dbReference type="ARBA" id="ARBA00023284"/>
    </source>
</evidence>
<dbReference type="PRINTS" id="PR00469">
    <property type="entry name" value="PNDRDTASEII"/>
</dbReference>
<dbReference type="InterPro" id="IPR050097">
    <property type="entry name" value="Ferredoxin-NADP_redctase_2"/>
</dbReference>
<dbReference type="InterPro" id="IPR005982">
    <property type="entry name" value="Thioredox_Rdtase"/>
</dbReference>
<name>A0A2M7AR44_9BACT</name>
<comment type="cofactor">
    <cofactor evidence="7">
        <name>FAD</name>
        <dbReference type="ChEBI" id="CHEBI:57692"/>
    </cofactor>
    <text evidence="7">Binds 1 FAD per subunit.</text>
</comment>
<dbReference type="PANTHER" id="PTHR48105">
    <property type="entry name" value="THIOREDOXIN REDUCTASE 1-RELATED-RELATED"/>
    <property type="match status" value="1"/>
</dbReference>
<keyword evidence="7" id="KW-0521">NADP</keyword>
<comment type="caution">
    <text evidence="9">The sequence shown here is derived from an EMBL/GenBank/DDBJ whole genome shotgun (WGS) entry which is preliminary data.</text>
</comment>
<comment type="similarity">
    <text evidence="6">Belongs to the class-II pyridine nucleotide-disulfide oxidoreductase family.</text>
</comment>
<proteinExistence type="inferred from homology"/>
<keyword evidence="5 6" id="KW-0676">Redox-active center</keyword>
<dbReference type="PRINTS" id="PR00368">
    <property type="entry name" value="FADPNR"/>
</dbReference>
<evidence type="ECO:0000259" key="8">
    <source>
        <dbReference type="Pfam" id="PF07992"/>
    </source>
</evidence>
<evidence type="ECO:0000256" key="6">
    <source>
        <dbReference type="RuleBase" id="RU003880"/>
    </source>
</evidence>
<dbReference type="GO" id="GO:0005737">
    <property type="term" value="C:cytoplasm"/>
    <property type="evidence" value="ECO:0007669"/>
    <property type="project" value="InterPro"/>
</dbReference>
<dbReference type="InterPro" id="IPR023753">
    <property type="entry name" value="FAD/NAD-binding_dom"/>
</dbReference>
<keyword evidence="1 6" id="KW-0285">Flavoprotein</keyword>
<feature type="domain" description="FAD/NAD(P)-binding" evidence="8">
    <location>
        <begin position="2"/>
        <end position="298"/>
    </location>
</feature>
<protein>
    <recommendedName>
        <fullName evidence="6">Thioredoxin reductase</fullName>
        <ecNumber evidence="6">1.8.1.9</ecNumber>
    </recommendedName>
</protein>
<evidence type="ECO:0000256" key="7">
    <source>
        <dbReference type="RuleBase" id="RU003881"/>
    </source>
</evidence>
<comment type="subunit">
    <text evidence="6">Homodimer.</text>
</comment>
<dbReference type="EC" id="1.8.1.9" evidence="6"/>
<evidence type="ECO:0000313" key="10">
    <source>
        <dbReference type="Proteomes" id="UP000231407"/>
    </source>
</evidence>
<evidence type="ECO:0000313" key="9">
    <source>
        <dbReference type="EMBL" id="PIU73023.1"/>
    </source>
</evidence>
<evidence type="ECO:0000256" key="4">
    <source>
        <dbReference type="ARBA" id="ARBA00023157"/>
    </source>
</evidence>
<dbReference type="AlphaFoldDB" id="A0A2M7AR44"/>
<dbReference type="EMBL" id="PEWA01000059">
    <property type="protein sequence ID" value="PIU73023.1"/>
    <property type="molecule type" value="Genomic_DNA"/>
</dbReference>